<reference evidence="7" key="1">
    <citation type="submission" date="2022-08" db="EMBL/GenBank/DDBJ databases">
        <title>Catabolic pathway analysis in culturable SAR92 clade bacteria reveals their overlooked roles in DMSP degradation in coastal seas.</title>
        <authorList>
            <person name="He X."/>
            <person name="Zhang X."/>
            <person name="Zhang Y."/>
        </authorList>
    </citation>
    <scope>NUCLEOTIDE SEQUENCE</scope>
    <source>
        <strain evidence="7">H455</strain>
    </source>
</reference>
<sequence>MGSFFSYSVAVLISLALHLGLVAVLFVGWQPETARVMIQPQYIEAKLVELAPKKVAQAKAKPKKSKADIARQKREAKKRKDKLAAQKKAQDKKREQERIAALSEKKRLEALRLAEEQRLRDEQEAAEEAERKRIETEFAEALAAEQAEINAQEDERVANSYRQLIQQRLSENWSRPPSARLGMETLIRIRLVPTGRIVGVTILTSSGDTAFDRSVEQAALKVEQFVELQGMKPDLFERKFRQVDVAFSPEDLRL</sequence>
<keyword evidence="4 6" id="KW-0472">Membrane</keyword>
<evidence type="ECO:0000256" key="3">
    <source>
        <dbReference type="ARBA" id="ARBA00022989"/>
    </source>
</evidence>
<protein>
    <submittedName>
        <fullName evidence="7">Cell envelope integrity protein TolA</fullName>
    </submittedName>
</protein>
<dbReference type="Pfam" id="PF13103">
    <property type="entry name" value="TonB_2"/>
    <property type="match status" value="1"/>
</dbReference>
<dbReference type="EMBL" id="CP103416">
    <property type="protein sequence ID" value="UVW36217.1"/>
    <property type="molecule type" value="Genomic_DNA"/>
</dbReference>
<dbReference type="SUPFAM" id="SSF74653">
    <property type="entry name" value="TolA/TonB C-terminal domain"/>
    <property type="match status" value="1"/>
</dbReference>
<evidence type="ECO:0000256" key="6">
    <source>
        <dbReference type="SAM" id="Phobius"/>
    </source>
</evidence>
<dbReference type="InterPro" id="IPR006260">
    <property type="entry name" value="TonB/TolA_C"/>
</dbReference>
<keyword evidence="8" id="KW-1185">Reference proteome</keyword>
<evidence type="ECO:0000256" key="2">
    <source>
        <dbReference type="ARBA" id="ARBA00022692"/>
    </source>
</evidence>
<dbReference type="Proteomes" id="UP001059934">
    <property type="component" value="Chromosome"/>
</dbReference>
<feature type="compositionally biased region" description="Basic and acidic residues" evidence="5">
    <location>
        <begin position="82"/>
        <end position="97"/>
    </location>
</feature>
<evidence type="ECO:0000256" key="5">
    <source>
        <dbReference type="SAM" id="MobiDB-lite"/>
    </source>
</evidence>
<feature type="region of interest" description="Disordered" evidence="5">
    <location>
        <begin position="58"/>
        <end position="97"/>
    </location>
</feature>
<evidence type="ECO:0000313" key="8">
    <source>
        <dbReference type="Proteomes" id="UP001059934"/>
    </source>
</evidence>
<evidence type="ECO:0000256" key="4">
    <source>
        <dbReference type="ARBA" id="ARBA00023136"/>
    </source>
</evidence>
<name>A0ABY5TQW2_9GAMM</name>
<keyword evidence="2 6" id="KW-0812">Transmembrane</keyword>
<proteinExistence type="predicted"/>
<comment type="subcellular location">
    <subcellularLocation>
        <location evidence="1">Membrane</location>
        <topology evidence="1">Single-pass membrane protein</topology>
    </subcellularLocation>
</comment>
<dbReference type="Gene3D" id="3.30.1150.10">
    <property type="match status" value="1"/>
</dbReference>
<accession>A0ABY5TQW2</accession>
<dbReference type="NCBIfam" id="TIGR01352">
    <property type="entry name" value="tonB_Cterm"/>
    <property type="match status" value="1"/>
</dbReference>
<gene>
    <name evidence="7" type="ORF">NYF23_06315</name>
</gene>
<organism evidence="7 8">
    <name type="scientific">SAR92 clade bacterium H455</name>
    <dbReference type="NCBI Taxonomy" id="2974818"/>
    <lineage>
        <taxon>Bacteria</taxon>
        <taxon>Pseudomonadati</taxon>
        <taxon>Pseudomonadota</taxon>
        <taxon>Gammaproteobacteria</taxon>
        <taxon>Cellvibrionales</taxon>
        <taxon>Porticoccaceae</taxon>
        <taxon>SAR92 clade</taxon>
    </lineage>
</organism>
<evidence type="ECO:0000256" key="1">
    <source>
        <dbReference type="ARBA" id="ARBA00004167"/>
    </source>
</evidence>
<keyword evidence="3 6" id="KW-1133">Transmembrane helix</keyword>
<feature type="transmembrane region" description="Helical" evidence="6">
    <location>
        <begin position="6"/>
        <end position="29"/>
    </location>
</feature>
<evidence type="ECO:0000313" key="7">
    <source>
        <dbReference type="EMBL" id="UVW36217.1"/>
    </source>
</evidence>